<dbReference type="PROSITE" id="PS51740">
    <property type="entry name" value="SPOVT_ABRB"/>
    <property type="match status" value="1"/>
</dbReference>
<comment type="caution">
    <text evidence="3">The sequence shown here is derived from an EMBL/GenBank/DDBJ whole genome shotgun (WGS) entry which is preliminary data.</text>
</comment>
<gene>
    <name evidence="3" type="ORF">GGQ99_005007</name>
</gene>
<dbReference type="SMART" id="SM00966">
    <property type="entry name" value="SpoVT_AbrB"/>
    <property type="match status" value="1"/>
</dbReference>
<dbReference type="SUPFAM" id="SSF89447">
    <property type="entry name" value="AbrB/MazE/MraZ-like"/>
    <property type="match status" value="1"/>
</dbReference>
<organism evidence="3 4">
    <name type="scientific">Aminobacter niigataensis</name>
    <dbReference type="NCBI Taxonomy" id="83265"/>
    <lineage>
        <taxon>Bacteria</taxon>
        <taxon>Pseudomonadati</taxon>
        <taxon>Pseudomonadota</taxon>
        <taxon>Alphaproteobacteria</taxon>
        <taxon>Hyphomicrobiales</taxon>
        <taxon>Phyllobacteriaceae</taxon>
        <taxon>Aminobacter</taxon>
    </lineage>
</organism>
<accession>A0ABR6L8T3</accession>
<evidence type="ECO:0000313" key="4">
    <source>
        <dbReference type="Proteomes" id="UP000539538"/>
    </source>
</evidence>
<sequence>MQTLTVTSKGQITVKKEVLRHLGVKPGDKILLDLAPDGNVVLKAAPHERHGIEAIFGIFHDPGRAPVSVEDMNKVIADAWAGKR</sequence>
<keyword evidence="4" id="KW-1185">Reference proteome</keyword>
<protein>
    <submittedName>
        <fullName evidence="3">AbrB family looped-hinge helix DNA binding protein</fullName>
    </submittedName>
</protein>
<dbReference type="EMBL" id="JACHOT010000011">
    <property type="protein sequence ID" value="MBB4653222.1"/>
    <property type="molecule type" value="Genomic_DNA"/>
</dbReference>
<proteinExistence type="predicted"/>
<dbReference type="Gene3D" id="2.10.260.10">
    <property type="match status" value="1"/>
</dbReference>
<dbReference type="NCBIfam" id="TIGR01439">
    <property type="entry name" value="lp_hng_hel_AbrB"/>
    <property type="match status" value="1"/>
</dbReference>
<dbReference type="InterPro" id="IPR037914">
    <property type="entry name" value="SpoVT-AbrB_sf"/>
</dbReference>
<evidence type="ECO:0000256" key="1">
    <source>
        <dbReference type="PROSITE-ProRule" id="PRU01076"/>
    </source>
</evidence>
<dbReference type="Pfam" id="PF04014">
    <property type="entry name" value="MazE_antitoxin"/>
    <property type="match status" value="1"/>
</dbReference>
<dbReference type="RefSeq" id="WP_108609159.1">
    <property type="nucleotide sequence ID" value="NZ_BAAAVZ010000020.1"/>
</dbReference>
<reference evidence="3 4" key="1">
    <citation type="submission" date="2020-08" db="EMBL/GenBank/DDBJ databases">
        <title>Genomic Encyclopedia of Type Strains, Phase IV (KMG-IV): sequencing the most valuable type-strain genomes for metagenomic binning, comparative biology and taxonomic classification.</title>
        <authorList>
            <person name="Goeker M."/>
        </authorList>
    </citation>
    <scope>NUCLEOTIDE SEQUENCE [LARGE SCALE GENOMIC DNA]</scope>
    <source>
        <strain evidence="3 4">DSM 7050</strain>
    </source>
</reference>
<name>A0ABR6L8T3_9HYPH</name>
<evidence type="ECO:0000259" key="2">
    <source>
        <dbReference type="PROSITE" id="PS51740"/>
    </source>
</evidence>
<keyword evidence="1" id="KW-0238">DNA-binding</keyword>
<feature type="domain" description="SpoVT-AbrB" evidence="2">
    <location>
        <begin position="1"/>
        <end position="47"/>
    </location>
</feature>
<evidence type="ECO:0000313" key="3">
    <source>
        <dbReference type="EMBL" id="MBB4653222.1"/>
    </source>
</evidence>
<dbReference type="Proteomes" id="UP000539538">
    <property type="component" value="Unassembled WGS sequence"/>
</dbReference>
<dbReference type="InterPro" id="IPR007159">
    <property type="entry name" value="SpoVT-AbrB_dom"/>
</dbReference>